<sequence length="171" mass="19716">ELNDVLKHEESTVEVPKDHDSLQNTEREIAEKIIGLIKIKGYTIDQKEIQNFINNFKAKYNRLPEEEELKSIVKGYIIMSNEDYLKEKSGTSVKSQNSTEAQIPLKEEETISTSYSRKILNINDSLGRRKCPSCGVGTSIHEIVDKKVILMDYPRIYGKKKYCGQCGYQWH</sequence>
<evidence type="ECO:0000313" key="2">
    <source>
        <dbReference type="EMBL" id="KKM75806.1"/>
    </source>
</evidence>
<proteinExistence type="predicted"/>
<accession>A0A0F9KM32</accession>
<dbReference type="EMBL" id="LAZR01008911">
    <property type="protein sequence ID" value="KKM75806.1"/>
    <property type="molecule type" value="Genomic_DNA"/>
</dbReference>
<protein>
    <submittedName>
        <fullName evidence="2">Uncharacterized protein</fullName>
    </submittedName>
</protein>
<evidence type="ECO:0000256" key="1">
    <source>
        <dbReference type="SAM" id="MobiDB-lite"/>
    </source>
</evidence>
<feature type="non-terminal residue" evidence="2">
    <location>
        <position position="1"/>
    </location>
</feature>
<feature type="region of interest" description="Disordered" evidence="1">
    <location>
        <begin position="1"/>
        <end position="20"/>
    </location>
</feature>
<comment type="caution">
    <text evidence="2">The sequence shown here is derived from an EMBL/GenBank/DDBJ whole genome shotgun (WGS) entry which is preliminary data.</text>
</comment>
<organism evidence="2">
    <name type="scientific">marine sediment metagenome</name>
    <dbReference type="NCBI Taxonomy" id="412755"/>
    <lineage>
        <taxon>unclassified sequences</taxon>
        <taxon>metagenomes</taxon>
        <taxon>ecological metagenomes</taxon>
    </lineage>
</organism>
<reference evidence="2" key="1">
    <citation type="journal article" date="2015" name="Nature">
        <title>Complex archaea that bridge the gap between prokaryotes and eukaryotes.</title>
        <authorList>
            <person name="Spang A."/>
            <person name="Saw J.H."/>
            <person name="Jorgensen S.L."/>
            <person name="Zaremba-Niedzwiedzka K."/>
            <person name="Martijn J."/>
            <person name="Lind A.E."/>
            <person name="van Eijk R."/>
            <person name="Schleper C."/>
            <person name="Guy L."/>
            <person name="Ettema T.J."/>
        </authorList>
    </citation>
    <scope>NUCLEOTIDE SEQUENCE</scope>
</reference>
<dbReference type="AlphaFoldDB" id="A0A0F9KM32"/>
<gene>
    <name evidence="2" type="ORF">LCGC14_1386550</name>
</gene>
<name>A0A0F9KM32_9ZZZZ</name>